<feature type="binding site" evidence="5">
    <location>
        <position position="216"/>
    </location>
    <ligand>
        <name>chloride</name>
        <dbReference type="ChEBI" id="CHEBI:17996"/>
        <label>1</label>
    </ligand>
</feature>
<dbReference type="GO" id="GO:0006508">
    <property type="term" value="P:proteolysis"/>
    <property type="evidence" value="ECO:0007669"/>
    <property type="project" value="InterPro"/>
</dbReference>
<evidence type="ECO:0000313" key="12">
    <source>
        <dbReference type="Proteomes" id="UP000554837"/>
    </source>
</evidence>
<feature type="binding site" evidence="9">
    <location>
        <position position="380"/>
    </location>
    <ligand>
        <name>Zn(2+)</name>
        <dbReference type="ChEBI" id="CHEBI:29105"/>
        <label>2</label>
        <note>catalytic</note>
    </ligand>
</feature>
<dbReference type="RefSeq" id="WP_138857153.1">
    <property type="nucleotide sequence ID" value="NZ_CP040709.1"/>
</dbReference>
<dbReference type="Gene3D" id="1.10.1370.30">
    <property type="match status" value="1"/>
</dbReference>
<feature type="chain" id="PRO_5032748772" evidence="10">
    <location>
        <begin position="26"/>
        <end position="610"/>
    </location>
</feature>
<evidence type="ECO:0000256" key="9">
    <source>
        <dbReference type="PIRSR" id="PIRSR601548-8"/>
    </source>
</evidence>
<dbReference type="EMBL" id="JACHHO010000001">
    <property type="protein sequence ID" value="MBB5203825.1"/>
    <property type="molecule type" value="Genomic_DNA"/>
</dbReference>
<dbReference type="Proteomes" id="UP000554837">
    <property type="component" value="Unassembled WGS sequence"/>
</dbReference>
<feature type="binding site" evidence="9">
    <location>
        <position position="376"/>
    </location>
    <ligand>
        <name>Zn(2+)</name>
        <dbReference type="ChEBI" id="CHEBI:29105"/>
        <label>2</label>
        <note>catalytic</note>
    </ligand>
</feature>
<evidence type="ECO:0000256" key="8">
    <source>
        <dbReference type="PIRSR" id="PIRSR601548-6"/>
    </source>
</evidence>
<gene>
    <name evidence="11" type="ORF">HNQ51_001118</name>
</gene>
<feature type="active site" description="Proton donor 2" evidence="8">
    <location>
        <position position="504"/>
    </location>
</feature>
<dbReference type="Pfam" id="PF01401">
    <property type="entry name" value="Peptidase_M2"/>
    <property type="match status" value="1"/>
</dbReference>
<dbReference type="GO" id="GO:0008237">
    <property type="term" value="F:metallopeptidase activity"/>
    <property type="evidence" value="ECO:0007669"/>
    <property type="project" value="InterPro"/>
</dbReference>
<dbReference type="PANTHER" id="PTHR10514:SF27">
    <property type="entry name" value="ANGIOTENSIN-CONVERTING ENZYME"/>
    <property type="match status" value="1"/>
</dbReference>
<keyword evidence="1 10" id="KW-0732">Signal</keyword>
<feature type="binding site" evidence="5">
    <location>
        <position position="513"/>
    </location>
    <ligand>
        <name>chloride</name>
        <dbReference type="ChEBI" id="CHEBI:17996"/>
        <label>1</label>
    </ligand>
</feature>
<dbReference type="GO" id="GO:0008241">
    <property type="term" value="F:peptidyl-dipeptidase activity"/>
    <property type="evidence" value="ECO:0007669"/>
    <property type="project" value="UniProtKB-EC"/>
</dbReference>
<feature type="disulfide bond" evidence="7">
    <location>
        <begin position="345"/>
        <end position="363"/>
    </location>
</feature>
<evidence type="ECO:0000256" key="7">
    <source>
        <dbReference type="PIRSR" id="PIRSR601548-4"/>
    </source>
</evidence>
<keyword evidence="12" id="KW-1185">Reference proteome</keyword>
<evidence type="ECO:0000256" key="4">
    <source>
        <dbReference type="PIRSR" id="PIRSR601548-1"/>
    </source>
</evidence>
<feature type="active site" description="Proton acceptor 2" evidence="8">
    <location>
        <position position="377"/>
    </location>
</feature>
<comment type="caution">
    <text evidence="11">The sequence shown here is derived from an EMBL/GenBank/DDBJ whole genome shotgun (WGS) entry which is preliminary data.</text>
</comment>
<sequence length="610" mass="68224">MIRRPLLAQWAVLVALALSTGAALAEPTAAQARSFIQAAETRLEDLAIRAQRAQWVADNFITVDTELISSQASEQLIKASGELALAARRFKGLKLGAIEARKLGLLQLSGYLSQAADRERLTRLLAGMNGAYGRGKSCPQDGPLKPATPGDCLDLGALEQVMAESRDPAALKQAWLGWHEVARSYKDDYVAYTALANQGARAMGYRDNGALWRSGYDMPEQAFAADMERLWRQVQPLYAELLRYARFKLRQTYGRDLVPAQGPIPAHLFGNLWSQSWEYLYPLLRPEGSAPGFDLSRVLAQRPVSPKEMVRIGEGFYTSLGLEPLPPSFWERSLFVKPQDREVVCHASAWNLTESDDPRIKMCIRPTDEDFLTIHHELGHVYYDLAYRQQSKLFRAGANDGFHEAIGDTVALSVTPDYLRQIGLMSARDPAGDDIDALLKQALQKIAFLPFAYLVDQWRWQVYGGQVKPEDFDASWWRLREQVQGVSRPEPARPGGFDAGAKYHVASDTSYARYFLAHLLQFQFHRALCREARQTGPLHRCSIFGSRAAGAKFQAMLQMGASKPWPEALQALTGERQVDGGALIEYFAPLQTWLGRENARLQSLDPEVRP</sequence>
<dbReference type="PROSITE" id="PS52011">
    <property type="entry name" value="PEPTIDASE_M2"/>
    <property type="match status" value="1"/>
</dbReference>
<keyword evidence="3" id="KW-0325">Glycoprotein</keyword>
<evidence type="ECO:0000256" key="6">
    <source>
        <dbReference type="PIRSR" id="PIRSR601548-3"/>
    </source>
</evidence>
<organism evidence="11 12">
    <name type="scientific">Inhella inkyongensis</name>
    <dbReference type="NCBI Taxonomy" id="392593"/>
    <lineage>
        <taxon>Bacteria</taxon>
        <taxon>Pseudomonadati</taxon>
        <taxon>Pseudomonadota</taxon>
        <taxon>Betaproteobacteria</taxon>
        <taxon>Burkholderiales</taxon>
        <taxon>Sphaerotilaceae</taxon>
        <taxon>Inhella</taxon>
    </lineage>
</organism>
<dbReference type="SUPFAM" id="SSF55486">
    <property type="entry name" value="Metalloproteases ('zincins'), catalytic domain"/>
    <property type="match status" value="1"/>
</dbReference>
<dbReference type="OrthoDB" id="5241329at2"/>
<dbReference type="GO" id="GO:0016020">
    <property type="term" value="C:membrane"/>
    <property type="evidence" value="ECO:0007669"/>
    <property type="project" value="InterPro"/>
</dbReference>
<feature type="binding site" evidence="6">
    <location>
        <position position="376"/>
    </location>
    <ligand>
        <name>Zn(2+)</name>
        <dbReference type="ChEBI" id="CHEBI:29105"/>
        <label>1</label>
        <note>catalytic</note>
    </ligand>
</feature>
<keyword evidence="11" id="KW-0378">Hydrolase</keyword>
<feature type="binding site" evidence="6">
    <location>
        <position position="380"/>
    </location>
    <ligand>
        <name>Zn(2+)</name>
        <dbReference type="ChEBI" id="CHEBI:29105"/>
        <label>1</label>
        <note>catalytic</note>
    </ligand>
</feature>
<evidence type="ECO:0000256" key="3">
    <source>
        <dbReference type="ARBA" id="ARBA00023180"/>
    </source>
</evidence>
<dbReference type="InterPro" id="IPR001548">
    <property type="entry name" value="Peptidase_M2"/>
</dbReference>
<keyword evidence="6" id="KW-0862">Zinc</keyword>
<evidence type="ECO:0000256" key="10">
    <source>
        <dbReference type="SAM" id="SignalP"/>
    </source>
</evidence>
<name>A0A840S0N7_9BURK</name>
<evidence type="ECO:0000256" key="2">
    <source>
        <dbReference type="ARBA" id="ARBA00023157"/>
    </source>
</evidence>
<evidence type="ECO:0000313" key="11">
    <source>
        <dbReference type="EMBL" id="MBB5203825.1"/>
    </source>
</evidence>
<dbReference type="AlphaFoldDB" id="A0A840S0N7"/>
<protein>
    <submittedName>
        <fullName evidence="11">Peptidyl-dipeptidase A</fullName>
        <ecNumber evidence="11">3.4.15.1</ecNumber>
    </submittedName>
</protein>
<keyword evidence="11" id="KW-0121">Carboxypeptidase</keyword>
<keyword evidence="11" id="KW-0645">Protease</keyword>
<feature type="binding site" evidence="6">
    <location>
        <position position="404"/>
    </location>
    <ligand>
        <name>Zn(2+)</name>
        <dbReference type="ChEBI" id="CHEBI:29105"/>
        <label>1</label>
        <note>catalytic</note>
    </ligand>
</feature>
<feature type="signal peptide" evidence="10">
    <location>
        <begin position="1"/>
        <end position="25"/>
    </location>
</feature>
<evidence type="ECO:0000256" key="5">
    <source>
        <dbReference type="PIRSR" id="PIRSR601548-2"/>
    </source>
</evidence>
<dbReference type="EC" id="3.4.15.1" evidence="11"/>
<accession>A0A840S0N7</accession>
<feature type="disulfide bond" evidence="7">
    <location>
        <begin position="529"/>
        <end position="541"/>
    </location>
</feature>
<keyword evidence="6" id="KW-0479">Metal-binding</keyword>
<dbReference type="GO" id="GO:0004180">
    <property type="term" value="F:carboxypeptidase activity"/>
    <property type="evidence" value="ECO:0007669"/>
    <property type="project" value="UniProtKB-KW"/>
</dbReference>
<feature type="disulfide bond" evidence="7">
    <location>
        <begin position="138"/>
        <end position="152"/>
    </location>
</feature>
<proteinExistence type="predicted"/>
<reference evidence="11 12" key="1">
    <citation type="submission" date="2020-08" db="EMBL/GenBank/DDBJ databases">
        <title>Genomic Encyclopedia of Type Strains, Phase IV (KMG-IV): sequencing the most valuable type-strain genomes for metagenomic binning, comparative biology and taxonomic classification.</title>
        <authorList>
            <person name="Goeker M."/>
        </authorList>
    </citation>
    <scope>NUCLEOTIDE SEQUENCE [LARGE SCALE GENOMIC DNA]</scope>
    <source>
        <strain evidence="11 12">DSM 23958</strain>
    </source>
</reference>
<feature type="binding site" evidence="9">
    <location>
        <position position="404"/>
    </location>
    <ligand>
        <name>Zn(2+)</name>
        <dbReference type="ChEBI" id="CHEBI:29105"/>
        <label>2</label>
        <note>catalytic</note>
    </ligand>
</feature>
<dbReference type="PRINTS" id="PR00791">
    <property type="entry name" value="PEPDIPTASEA"/>
</dbReference>
<dbReference type="CDD" id="cd06461">
    <property type="entry name" value="M2_ACE"/>
    <property type="match status" value="1"/>
</dbReference>
<dbReference type="PANTHER" id="PTHR10514">
    <property type="entry name" value="ANGIOTENSIN-CONVERTING ENZYME"/>
    <property type="match status" value="1"/>
</dbReference>
<feature type="active site" description="Proton donor 1" evidence="4">
    <location>
        <position position="504"/>
    </location>
</feature>
<feature type="active site" description="Proton acceptor 1" evidence="4">
    <location>
        <position position="377"/>
    </location>
</feature>
<keyword evidence="2 7" id="KW-1015">Disulfide bond</keyword>
<evidence type="ECO:0000256" key="1">
    <source>
        <dbReference type="ARBA" id="ARBA00022729"/>
    </source>
</evidence>